<organism evidence="1 2">
    <name type="scientific">Rhabditophanes sp. KR3021</name>
    <dbReference type="NCBI Taxonomy" id="114890"/>
    <lineage>
        <taxon>Eukaryota</taxon>
        <taxon>Metazoa</taxon>
        <taxon>Ecdysozoa</taxon>
        <taxon>Nematoda</taxon>
        <taxon>Chromadorea</taxon>
        <taxon>Rhabditida</taxon>
        <taxon>Tylenchina</taxon>
        <taxon>Panagrolaimomorpha</taxon>
        <taxon>Strongyloidoidea</taxon>
        <taxon>Alloionematidae</taxon>
        <taxon>Rhabditophanes</taxon>
    </lineage>
</organism>
<reference evidence="2" key="1">
    <citation type="submission" date="2016-11" db="UniProtKB">
        <authorList>
            <consortium name="WormBaseParasite"/>
        </authorList>
    </citation>
    <scope>IDENTIFICATION</scope>
    <source>
        <strain evidence="2">KR3021</strain>
    </source>
</reference>
<dbReference type="Proteomes" id="UP000095286">
    <property type="component" value="Unplaced"/>
</dbReference>
<proteinExistence type="predicted"/>
<accession>A0AC35TXN0</accession>
<evidence type="ECO:0000313" key="2">
    <source>
        <dbReference type="WBParaSite" id="RSKR_0000527400.1"/>
    </source>
</evidence>
<evidence type="ECO:0000313" key="1">
    <source>
        <dbReference type="Proteomes" id="UP000095286"/>
    </source>
</evidence>
<dbReference type="WBParaSite" id="RSKR_0000527400.1">
    <property type="protein sequence ID" value="RSKR_0000527400.1"/>
    <property type="gene ID" value="RSKR_0000527400"/>
</dbReference>
<sequence>MNGNTEFTLEDAVNDATFAPQPTEETMVPVKAEKLVMDYSTDFPSLPIAPLTTAGKESNAWVKPAIRSSTVTEVIKLTAEERAGPAATKGTAIADERKKCKEIARKSGCVIDLSESRDGTLSIMITGKQQKVAAAEQMLNRELTAQMVREITIPKEHFGAIIGKEGSNLRRLQEEYNCTIAMPNKEAEHGTIKITGARAGADALSKKLTEMSSERSKQGNEAFDIPHLYYPWIRGASGVNYDRWANEDNVKVKIPPYNVENEKIIVTGEKDAVTKVANEIKAIYQEKSSTIKSLSVKIARSQIRFVLGRGGEGLNEILRNTDCVVEVPSEDSDSDDVIIYGTQSKVVEALSAVYARASSVISAEIPCPQWMHRTLTGPKRVHLVALIPNMERLSVDFTENGTIYLEGPPATLTVAKELLLAEIERLSRDNDSKTVTVPIDLHRHIVGKAGANITKLREEFDVSINMPNENTNSTQIVVEGKKEGVKKCIEQIKEAVKKLENEKSRDIIVEQRFHKNIIGSKGESVNKLRQQYPSVVVIVPDASAKSDIISIRGDKDEVDKVHAFISKQNKELLESNYQESVPIFKEFHKHIIGKGGVTINKIRDETTTRIELPIEGSGEEKILVTGKKENVKKAVTLLTNIQNEQANIITVETVIPAKAKARFAFNGRRLLSDIEKECGNVFFSIPKEKSDKITIRGPKEFVATAERLLNELLSNLNDQTEETTITAEQTYHKFLIGKAGGKVKKLREQYPTVRILFPEDASDDIYLVGKKEEVQAVKAILLKQIEELKQTIELTADVDSKYHKHFLVRGNEVLKDIQAQNGNVQVYFPKMGDTSTTVTIKGSKECAESAKARILEIVDDLTCQVTLEVEIDNKYYRTILANRGQHTQEISKQHNVHIKFPVKDAKDEVNEEGKNIANIVTIIGRDYKCEAAKNALLALVPIVKEFSVDKINHSALIGRGGEGIRALQQTYNVNISIPNNSDNSDIITITGVASNVDQCILELQGRNVEFEKLAEERVLKAFKIVVNVPATYHQKLIGRKGAVVNEMRNKFDVQISFPKEGDVPDAVTISGYEEKVGECKAEIEAIIAKLQSMFTQTVSFDPRFHPRMIGTGAKTLKKTCEEFNVDIRMPNKTDQDPTLVTFTGEKESDVVECIEALIIQEEDFVDALVDNGQYISARPEIAAPQQLPRNVQITGAPWQNNLEQFPTMGQTPPAPSSTVSGVWGSRINKTSC</sequence>
<protein>
    <submittedName>
        <fullName evidence="2">Vigilin</fullName>
    </submittedName>
</protein>
<name>A0AC35TXN0_9BILA</name>